<protein>
    <recommendedName>
        <fullName evidence="9">Multidrug-efflux transporter</fullName>
    </recommendedName>
</protein>
<dbReference type="PANTHER" id="PTHR43298">
    <property type="entry name" value="MULTIDRUG RESISTANCE PROTEIN NORM-RELATED"/>
    <property type="match status" value="1"/>
</dbReference>
<dbReference type="STRING" id="1429043.X474_04840"/>
<dbReference type="PIRSF" id="PIRSF006603">
    <property type="entry name" value="DinF"/>
    <property type="match status" value="1"/>
</dbReference>
<evidence type="ECO:0000256" key="1">
    <source>
        <dbReference type="ARBA" id="ARBA00004651"/>
    </source>
</evidence>
<dbReference type="CDD" id="cd13133">
    <property type="entry name" value="MATE_like_7"/>
    <property type="match status" value="1"/>
</dbReference>
<dbReference type="PANTHER" id="PTHR43298:SF2">
    <property type="entry name" value="FMN_FAD EXPORTER YEEO-RELATED"/>
    <property type="match status" value="1"/>
</dbReference>
<comment type="caution">
    <text evidence="11">The sequence shown here is derived from an EMBL/GenBank/DDBJ whole genome shotgun (WGS) entry which is preliminary data.</text>
</comment>
<feature type="transmembrane region" description="Helical" evidence="10">
    <location>
        <begin position="91"/>
        <end position="111"/>
    </location>
</feature>
<dbReference type="AlphaFoldDB" id="A0A0D2GK16"/>
<evidence type="ECO:0000313" key="12">
    <source>
        <dbReference type="Proteomes" id="UP000032233"/>
    </source>
</evidence>
<comment type="subcellular location">
    <subcellularLocation>
        <location evidence="1">Cell membrane</location>
        <topology evidence="1">Multi-pass membrane protein</topology>
    </subcellularLocation>
</comment>
<dbReference type="GO" id="GO:0015297">
    <property type="term" value="F:antiporter activity"/>
    <property type="evidence" value="ECO:0007669"/>
    <property type="project" value="UniProtKB-KW"/>
</dbReference>
<keyword evidence="6 10" id="KW-1133">Transmembrane helix</keyword>
<dbReference type="FunCoup" id="A0A0D2GK16">
    <property type="interactions" value="275"/>
</dbReference>
<evidence type="ECO:0000256" key="6">
    <source>
        <dbReference type="ARBA" id="ARBA00022989"/>
    </source>
</evidence>
<evidence type="ECO:0000256" key="3">
    <source>
        <dbReference type="ARBA" id="ARBA00022449"/>
    </source>
</evidence>
<evidence type="ECO:0000256" key="9">
    <source>
        <dbReference type="ARBA" id="ARBA00031636"/>
    </source>
</evidence>
<feature type="transmembrane region" description="Helical" evidence="10">
    <location>
        <begin position="161"/>
        <end position="180"/>
    </location>
</feature>
<evidence type="ECO:0000313" key="11">
    <source>
        <dbReference type="EMBL" id="KIX15097.1"/>
    </source>
</evidence>
<dbReference type="OrthoDB" id="9805232at2"/>
<dbReference type="GO" id="GO:0006811">
    <property type="term" value="P:monoatomic ion transport"/>
    <property type="evidence" value="ECO:0007669"/>
    <property type="project" value="UniProtKB-KW"/>
</dbReference>
<keyword evidence="5 10" id="KW-0812">Transmembrane</keyword>
<evidence type="ECO:0000256" key="10">
    <source>
        <dbReference type="SAM" id="Phobius"/>
    </source>
</evidence>
<keyword evidence="7" id="KW-0406">Ion transport</keyword>
<feature type="transmembrane region" description="Helical" evidence="10">
    <location>
        <begin position="394"/>
        <end position="415"/>
    </location>
</feature>
<evidence type="ECO:0000256" key="5">
    <source>
        <dbReference type="ARBA" id="ARBA00022692"/>
    </source>
</evidence>
<keyword evidence="3" id="KW-0050">Antiport</keyword>
<dbReference type="EMBL" id="AZAC01000004">
    <property type="protein sequence ID" value="KIX15097.1"/>
    <property type="molecule type" value="Genomic_DNA"/>
</dbReference>
<keyword evidence="8 10" id="KW-0472">Membrane</keyword>
<evidence type="ECO:0000256" key="7">
    <source>
        <dbReference type="ARBA" id="ARBA00023065"/>
    </source>
</evidence>
<dbReference type="InterPro" id="IPR050222">
    <property type="entry name" value="MATE_MdtK"/>
</dbReference>
<keyword evidence="12" id="KW-1185">Reference proteome</keyword>
<sequence>MWKHWNQPGGYRRILQISLPLVASMASTTIMEFTDRIFLGHYSLEAIAAALPAGILHFVIICFFMGVINYTNVFVAQYSGAGEPEKVGASIWQGLYCAMLGALFLLGVSFFSEELFIWGGHGPEVRKLEAIYFRILCFGAGPALISVSLSCFFSGRGYTRPVMLVNLFAACMNIPLDYALINGKLIFPELGIAGAALATTMAWGITALCFIWLVFTKKNNQLFAVWRARRFDGELFGRLMKFGLPGGVQFFMEIFAITFFVFMTGRLGKLELAATNIALTINSLAFTPMLGFHVGISTIVGQAIGRGEPAIGARAVTNSLHLTFTYMALVVMVFLFVPEWLLRLFRPQGMGTVEFEAMVETGVVLLRFVSLYTFFDALALTFSGALKGAGDTPFVMKTMLFCSIVIMVIPAYLAVEVFGGGLFEVWCVATAFISSLGIAFWLRYKSGKWQGMNVIGR</sequence>
<gene>
    <name evidence="11" type="ORF">X474_04840</name>
</gene>
<dbReference type="InParanoid" id="A0A0D2GK16"/>
<keyword evidence="2" id="KW-0813">Transport</keyword>
<dbReference type="GO" id="GO:0042910">
    <property type="term" value="F:xenobiotic transmembrane transporter activity"/>
    <property type="evidence" value="ECO:0007669"/>
    <property type="project" value="InterPro"/>
</dbReference>
<evidence type="ECO:0000256" key="8">
    <source>
        <dbReference type="ARBA" id="ARBA00023136"/>
    </source>
</evidence>
<keyword evidence="4" id="KW-1003">Cell membrane</keyword>
<feature type="transmembrane region" description="Helical" evidence="10">
    <location>
        <begin position="242"/>
        <end position="262"/>
    </location>
</feature>
<organism evidence="11 12">
    <name type="scientific">Dethiosulfatarculus sandiegensis</name>
    <dbReference type="NCBI Taxonomy" id="1429043"/>
    <lineage>
        <taxon>Bacteria</taxon>
        <taxon>Pseudomonadati</taxon>
        <taxon>Thermodesulfobacteriota</taxon>
        <taxon>Desulfarculia</taxon>
        <taxon>Desulfarculales</taxon>
        <taxon>Desulfarculaceae</taxon>
        <taxon>Dethiosulfatarculus</taxon>
    </lineage>
</organism>
<reference evidence="11 12" key="1">
    <citation type="submission" date="2013-11" db="EMBL/GenBank/DDBJ databases">
        <title>Metagenomic analysis of a methanogenic consortium involved in long chain n-alkane degradation.</title>
        <authorList>
            <person name="Davidova I.A."/>
            <person name="Callaghan A.V."/>
            <person name="Wawrik B."/>
            <person name="Pruitt S."/>
            <person name="Marks C."/>
            <person name="Duncan K.E."/>
            <person name="Suflita J.M."/>
        </authorList>
    </citation>
    <scope>NUCLEOTIDE SEQUENCE [LARGE SCALE GENOMIC DNA]</scope>
    <source>
        <strain evidence="11 12">SPR</strain>
    </source>
</reference>
<feature type="transmembrane region" description="Helical" evidence="10">
    <location>
        <begin position="14"/>
        <end position="34"/>
    </location>
</feature>
<feature type="transmembrane region" description="Helical" evidence="10">
    <location>
        <begin position="131"/>
        <end position="155"/>
    </location>
</feature>
<name>A0A0D2GK16_9BACT</name>
<evidence type="ECO:0000256" key="2">
    <source>
        <dbReference type="ARBA" id="ARBA00022448"/>
    </source>
</evidence>
<accession>A0A0D2GK16</accession>
<feature type="transmembrane region" description="Helical" evidence="10">
    <location>
        <begin position="362"/>
        <end position="382"/>
    </location>
</feature>
<feature type="transmembrane region" description="Helical" evidence="10">
    <location>
        <begin position="421"/>
        <end position="442"/>
    </location>
</feature>
<dbReference type="GO" id="GO:0005886">
    <property type="term" value="C:plasma membrane"/>
    <property type="evidence" value="ECO:0007669"/>
    <property type="project" value="UniProtKB-SubCell"/>
</dbReference>
<dbReference type="RefSeq" id="WP_044347022.1">
    <property type="nucleotide sequence ID" value="NZ_AZAC01000004.1"/>
</dbReference>
<dbReference type="Proteomes" id="UP000032233">
    <property type="component" value="Unassembled WGS sequence"/>
</dbReference>
<feature type="transmembrane region" description="Helical" evidence="10">
    <location>
        <begin position="46"/>
        <end position="71"/>
    </location>
</feature>
<dbReference type="InterPro" id="IPR048279">
    <property type="entry name" value="MdtK-like"/>
</dbReference>
<feature type="transmembrane region" description="Helical" evidence="10">
    <location>
        <begin position="324"/>
        <end position="342"/>
    </location>
</feature>
<dbReference type="Pfam" id="PF01554">
    <property type="entry name" value="MatE"/>
    <property type="match status" value="2"/>
</dbReference>
<evidence type="ECO:0000256" key="4">
    <source>
        <dbReference type="ARBA" id="ARBA00022475"/>
    </source>
</evidence>
<dbReference type="InterPro" id="IPR002528">
    <property type="entry name" value="MATE_fam"/>
</dbReference>
<proteinExistence type="predicted"/>
<dbReference type="NCBIfam" id="TIGR00797">
    <property type="entry name" value="matE"/>
    <property type="match status" value="1"/>
</dbReference>
<feature type="transmembrane region" description="Helical" evidence="10">
    <location>
        <begin position="192"/>
        <end position="215"/>
    </location>
</feature>